<evidence type="ECO:0000256" key="6">
    <source>
        <dbReference type="PIRSR" id="PIRSR602129-50"/>
    </source>
</evidence>
<evidence type="ECO:0000256" key="7">
    <source>
        <dbReference type="RuleBase" id="RU000382"/>
    </source>
</evidence>
<dbReference type="Gene3D" id="3.40.640.10">
    <property type="entry name" value="Type I PLP-dependent aspartate aminotransferase-like (Major domain)"/>
    <property type="match status" value="1"/>
</dbReference>
<dbReference type="PANTHER" id="PTHR45677">
    <property type="entry name" value="GLUTAMATE DECARBOXYLASE-RELATED"/>
    <property type="match status" value="1"/>
</dbReference>
<keyword evidence="10" id="KW-1185">Reference proteome</keyword>
<dbReference type="InterPro" id="IPR010977">
    <property type="entry name" value="Aromatic_deC"/>
</dbReference>
<dbReference type="Proteomes" id="UP000184357">
    <property type="component" value="Unassembled WGS sequence"/>
</dbReference>
<dbReference type="Gene3D" id="1.20.1650.10">
    <property type="entry name" value="PLP-dependent transferases"/>
    <property type="match status" value="1"/>
</dbReference>
<protein>
    <submittedName>
        <fullName evidence="9">L-2,4-diaminobutyrate decarboxylase</fullName>
    </submittedName>
</protein>
<comment type="similarity">
    <text evidence="2 7">Belongs to the group II decarboxylase family.</text>
</comment>
<dbReference type="STRING" id="43928.SAMN05443636_0204"/>
<comment type="cofactor">
    <cofactor evidence="1 6 7">
        <name>pyridoxal 5'-phosphate</name>
        <dbReference type="ChEBI" id="CHEBI:597326"/>
    </cofactor>
</comment>
<feature type="region of interest" description="Disordered" evidence="8">
    <location>
        <begin position="1"/>
        <end position="36"/>
    </location>
</feature>
<dbReference type="PRINTS" id="PR00800">
    <property type="entry name" value="YHDCRBOXLASE"/>
</dbReference>
<feature type="region of interest" description="Disordered" evidence="8">
    <location>
        <begin position="525"/>
        <end position="570"/>
    </location>
</feature>
<sequence length="570" mass="60300">MGEPRPGDDTVADAEDGEGDDEVHRSADGDGSAGRGRALAEGLFLGSDAGNEAYAEAMTTARDAVLEVVGDPDGPYSGATYADLHERLDGATLPETGAPLDDVLADVRDGVLADAVYPSDEACVAHLQCPPTVPSLAAEAMLAAVNQSLDSFDQAPAATVVEERLVADLTELFDLGPDADGVLTGGGTESNHQGLLLARDRYVAETFDRSVREAGLPPEAGDMRVLCSADAHFTAAQSAALLGLGEDAVVEVPTDDRRRMDPDALRAELDRLEEAGERPFALVATAGTTDFGSVDPLAELADVADARDLWLHVDAAFGGALAVSDDHRDVLAGIGRADSLAVDFHKLFFQPIACGAFLLGDGADFRYMSRNAAYLNPEADEVPNLVGKSTRTTRRFDALKPYVAFRTLGREGLAALVDRTVALADRVAGEIRADPAFELACEPTINAVTFRYTPLRDRPDRDPGAWADRVNREARDRLFEAGRGVVARTEVDGRAHLKFTLMNPRTTVDDVRDLLVALKGHAAAVEAEGAEQTDGAGLTDREGTEATRSDRRRDGDAPPGATADATGVDR</sequence>
<dbReference type="InterPro" id="IPR015422">
    <property type="entry name" value="PyrdxlP-dep_Trfase_small"/>
</dbReference>
<dbReference type="SUPFAM" id="SSF53383">
    <property type="entry name" value="PLP-dependent transferases"/>
    <property type="match status" value="1"/>
</dbReference>
<evidence type="ECO:0000256" key="8">
    <source>
        <dbReference type="SAM" id="MobiDB-lite"/>
    </source>
</evidence>
<organism evidence="9 10">
    <name type="scientific">Halobaculum gomorrense</name>
    <dbReference type="NCBI Taxonomy" id="43928"/>
    <lineage>
        <taxon>Archaea</taxon>
        <taxon>Methanobacteriati</taxon>
        <taxon>Methanobacteriota</taxon>
        <taxon>Stenosarchaea group</taxon>
        <taxon>Halobacteria</taxon>
        <taxon>Halobacteriales</taxon>
        <taxon>Haloferacaceae</taxon>
        <taxon>Halobaculum</taxon>
    </lineage>
</organism>
<dbReference type="InterPro" id="IPR002129">
    <property type="entry name" value="PyrdxlP-dep_de-COase"/>
</dbReference>
<feature type="compositionally biased region" description="Basic and acidic residues" evidence="8">
    <location>
        <begin position="539"/>
        <end position="556"/>
    </location>
</feature>
<evidence type="ECO:0000256" key="1">
    <source>
        <dbReference type="ARBA" id="ARBA00001933"/>
    </source>
</evidence>
<feature type="compositionally biased region" description="Low complexity" evidence="8">
    <location>
        <begin position="557"/>
        <end position="570"/>
    </location>
</feature>
<accession>A0A1M5JPP3</accession>
<evidence type="ECO:0000313" key="10">
    <source>
        <dbReference type="Proteomes" id="UP000184357"/>
    </source>
</evidence>
<proteinExistence type="inferred from homology"/>
<feature type="modified residue" description="N6-(pyridoxal phosphate)lysine" evidence="6">
    <location>
        <position position="346"/>
    </location>
</feature>
<evidence type="ECO:0000313" key="9">
    <source>
        <dbReference type="EMBL" id="SHG42260.1"/>
    </source>
</evidence>
<gene>
    <name evidence="9" type="ORF">SAMN05443636_0204</name>
</gene>
<evidence type="ECO:0000256" key="2">
    <source>
        <dbReference type="ARBA" id="ARBA00009533"/>
    </source>
</evidence>
<dbReference type="GO" id="GO:0030170">
    <property type="term" value="F:pyridoxal phosphate binding"/>
    <property type="evidence" value="ECO:0007669"/>
    <property type="project" value="InterPro"/>
</dbReference>
<dbReference type="InterPro" id="IPR015421">
    <property type="entry name" value="PyrdxlP-dep_Trfase_major"/>
</dbReference>
<dbReference type="EMBL" id="FQWV01000001">
    <property type="protein sequence ID" value="SHG42260.1"/>
    <property type="molecule type" value="Genomic_DNA"/>
</dbReference>
<keyword evidence="5 7" id="KW-0456">Lyase</keyword>
<keyword evidence="4 6" id="KW-0663">Pyridoxal phosphate</keyword>
<evidence type="ECO:0000256" key="3">
    <source>
        <dbReference type="ARBA" id="ARBA00022793"/>
    </source>
</evidence>
<dbReference type="PANTHER" id="PTHR45677:SF8">
    <property type="entry name" value="CYSTEINE SULFINIC ACID DECARBOXYLASE"/>
    <property type="match status" value="1"/>
</dbReference>
<keyword evidence="3" id="KW-0210">Decarboxylase</keyword>
<reference evidence="9 10" key="1">
    <citation type="submission" date="2016-11" db="EMBL/GenBank/DDBJ databases">
        <authorList>
            <person name="Jaros S."/>
            <person name="Januszkiewicz K."/>
            <person name="Wedrychowicz H."/>
        </authorList>
    </citation>
    <scope>NUCLEOTIDE SEQUENCE [LARGE SCALE GENOMIC DNA]</scope>
    <source>
        <strain evidence="9 10">DSM 9297</strain>
    </source>
</reference>
<dbReference type="GO" id="GO:0016831">
    <property type="term" value="F:carboxy-lyase activity"/>
    <property type="evidence" value="ECO:0007669"/>
    <property type="project" value="UniProtKB-KW"/>
</dbReference>
<dbReference type="InterPro" id="IPR015424">
    <property type="entry name" value="PyrdxlP-dep_Trfase"/>
</dbReference>
<dbReference type="GO" id="GO:0005737">
    <property type="term" value="C:cytoplasm"/>
    <property type="evidence" value="ECO:0007669"/>
    <property type="project" value="TreeGrafter"/>
</dbReference>
<dbReference type="Pfam" id="PF00282">
    <property type="entry name" value="Pyridoxal_deC"/>
    <property type="match status" value="1"/>
</dbReference>
<dbReference type="CDD" id="cd06450">
    <property type="entry name" value="DOPA_deC_like"/>
    <property type="match status" value="1"/>
</dbReference>
<dbReference type="GO" id="GO:0019752">
    <property type="term" value="P:carboxylic acid metabolic process"/>
    <property type="evidence" value="ECO:0007669"/>
    <property type="project" value="InterPro"/>
</dbReference>
<dbReference type="AlphaFoldDB" id="A0A1M5JPP3"/>
<dbReference type="GO" id="GO:0006520">
    <property type="term" value="P:amino acid metabolic process"/>
    <property type="evidence" value="ECO:0007669"/>
    <property type="project" value="InterPro"/>
</dbReference>
<feature type="compositionally biased region" description="Acidic residues" evidence="8">
    <location>
        <begin position="10"/>
        <end position="21"/>
    </location>
</feature>
<evidence type="ECO:0000256" key="5">
    <source>
        <dbReference type="ARBA" id="ARBA00023239"/>
    </source>
</evidence>
<dbReference type="Gene3D" id="3.90.1150.10">
    <property type="entry name" value="Aspartate Aminotransferase, domain 1"/>
    <property type="match status" value="1"/>
</dbReference>
<evidence type="ECO:0000256" key="4">
    <source>
        <dbReference type="ARBA" id="ARBA00022898"/>
    </source>
</evidence>
<name>A0A1M5JPP3_9EURY</name>